<dbReference type="InterPro" id="IPR004165">
    <property type="entry name" value="CoA_trans_fam_I"/>
</dbReference>
<keyword evidence="1" id="KW-1133">Transmembrane helix</keyword>
<dbReference type="Gene3D" id="3.40.1080.10">
    <property type="entry name" value="Glutaconate Coenzyme A-transferase"/>
    <property type="match status" value="1"/>
</dbReference>
<accession>A0A4R3M124</accession>
<dbReference type="OrthoDB" id="9813111at2"/>
<keyword evidence="2" id="KW-0808">Transferase</keyword>
<dbReference type="AlphaFoldDB" id="A0A4R3M124"/>
<evidence type="ECO:0000256" key="1">
    <source>
        <dbReference type="SAM" id="Phobius"/>
    </source>
</evidence>
<evidence type="ECO:0000313" key="2">
    <source>
        <dbReference type="EMBL" id="TCT06316.1"/>
    </source>
</evidence>
<reference evidence="2 3" key="1">
    <citation type="submission" date="2019-03" db="EMBL/GenBank/DDBJ databases">
        <title>Genomic Encyclopedia of Type Strains, Phase IV (KMG-IV): sequencing the most valuable type-strain genomes for metagenomic binning, comparative biology and taxonomic classification.</title>
        <authorList>
            <person name="Goeker M."/>
        </authorList>
    </citation>
    <scope>NUCLEOTIDE SEQUENCE [LARGE SCALE GENOMIC DNA]</scope>
    <source>
        <strain evidence="2 3">DSM 24591</strain>
    </source>
</reference>
<protein>
    <submittedName>
        <fullName evidence="2">Glutaconate CoA-transferase subunit B</fullName>
    </submittedName>
</protein>
<dbReference type="SUPFAM" id="SSF100950">
    <property type="entry name" value="NagB/RpiA/CoA transferase-like"/>
    <property type="match status" value="1"/>
</dbReference>
<dbReference type="Pfam" id="PF01144">
    <property type="entry name" value="CoA_trans"/>
    <property type="match status" value="1"/>
</dbReference>
<dbReference type="EMBL" id="SMAJ01000008">
    <property type="protein sequence ID" value="TCT06316.1"/>
    <property type="molecule type" value="Genomic_DNA"/>
</dbReference>
<proteinExistence type="predicted"/>
<keyword evidence="3" id="KW-1185">Reference proteome</keyword>
<dbReference type="RefSeq" id="WP_132582832.1">
    <property type="nucleotide sequence ID" value="NZ_SMAJ01000008.1"/>
</dbReference>
<keyword evidence="1" id="KW-0472">Membrane</keyword>
<dbReference type="GO" id="GO:0008410">
    <property type="term" value="F:CoA-transferase activity"/>
    <property type="evidence" value="ECO:0007669"/>
    <property type="project" value="InterPro"/>
</dbReference>
<gene>
    <name evidence="2" type="ORF">EDC26_10852</name>
</gene>
<feature type="transmembrane region" description="Helical" evidence="1">
    <location>
        <begin position="21"/>
        <end position="40"/>
    </location>
</feature>
<dbReference type="Proteomes" id="UP000295525">
    <property type="component" value="Unassembled WGS sequence"/>
</dbReference>
<dbReference type="InterPro" id="IPR037171">
    <property type="entry name" value="NagB/RpiA_transferase-like"/>
</dbReference>
<name>A0A4R3M124_9BURK</name>
<evidence type="ECO:0000313" key="3">
    <source>
        <dbReference type="Proteomes" id="UP000295525"/>
    </source>
</evidence>
<sequence>MTSPRPHERLLASMMRALPESGIVLFGADSVFPMIAIFAARRWGKNLTVVSAVNTIDPRPDFLPYSTMDPPAGHRGSYVIPMAEAYDLVGRGEVDHIFVSAAQIDAHGALNSSVIRMDDGPDKRLPGGGGLAMILRTVSVVDAWKPVHLRRTFPPRVDFVTGVGNLRHVITPMAIMTMEEEELRVSSIRSGDTLDKVQDATEFTLQLTTKESGLSRAIAEPTAEEIDCIERVDPRGVRYATEVY</sequence>
<comment type="caution">
    <text evidence="2">The sequence shown here is derived from an EMBL/GenBank/DDBJ whole genome shotgun (WGS) entry which is preliminary data.</text>
</comment>
<organism evidence="2 3">
    <name type="scientific">Paralcaligenes ureilyticus</name>
    <dbReference type="NCBI Taxonomy" id="627131"/>
    <lineage>
        <taxon>Bacteria</taxon>
        <taxon>Pseudomonadati</taxon>
        <taxon>Pseudomonadota</taxon>
        <taxon>Betaproteobacteria</taxon>
        <taxon>Burkholderiales</taxon>
        <taxon>Alcaligenaceae</taxon>
        <taxon>Paralcaligenes</taxon>
    </lineage>
</organism>
<keyword evidence="1" id="KW-0812">Transmembrane</keyword>